<dbReference type="GO" id="GO:0003678">
    <property type="term" value="F:DNA helicase activity"/>
    <property type="evidence" value="ECO:0007669"/>
    <property type="project" value="TreeGrafter"/>
</dbReference>
<dbReference type="Gene3D" id="3.40.50.11180">
    <property type="match status" value="2"/>
</dbReference>
<dbReference type="Proteomes" id="UP000248916">
    <property type="component" value="Unassembled WGS sequence"/>
</dbReference>
<dbReference type="InterPro" id="IPR005118">
    <property type="entry name" value="TRCF_C"/>
</dbReference>
<comment type="similarity">
    <text evidence="9">In the C-terminal section; belongs to the helicase family. RecG subfamily.</text>
</comment>
<feature type="domain" description="Helicase C-terminal" evidence="11">
    <location>
        <begin position="730"/>
        <end position="884"/>
    </location>
</feature>
<evidence type="ECO:0000256" key="3">
    <source>
        <dbReference type="ARBA" id="ARBA00022763"/>
    </source>
</evidence>
<keyword evidence="13" id="KW-1185">Reference proteome</keyword>
<comment type="function">
    <text evidence="9">Couples transcription and DNA repair by recognizing RNA polymerase (RNAP) stalled at DNA lesions. Mediates ATP-dependent release of RNAP and its truncated transcript from the DNA, and recruitment of nucleotide excision repair machinery to the damaged site.</text>
</comment>
<keyword evidence="7 9" id="KW-0238">DNA-binding</keyword>
<dbReference type="Pfam" id="PF02559">
    <property type="entry name" value="CarD_TRCF_RID"/>
    <property type="match status" value="1"/>
</dbReference>
<keyword evidence="4 9" id="KW-0378">Hydrolase</keyword>
<dbReference type="PANTHER" id="PTHR47964:SF1">
    <property type="entry name" value="ATP-DEPENDENT DNA HELICASE HOMOLOG RECG, CHLOROPLASTIC"/>
    <property type="match status" value="1"/>
</dbReference>
<dbReference type="InterPro" id="IPR036101">
    <property type="entry name" value="CarD-like/TRCF_RID_sf"/>
</dbReference>
<gene>
    <name evidence="9" type="primary">mfd</name>
    <name evidence="12" type="ORF">LX81_02223</name>
</gene>
<dbReference type="InterPro" id="IPR001650">
    <property type="entry name" value="Helicase_C-like"/>
</dbReference>
<dbReference type="Pfam" id="PF17757">
    <property type="entry name" value="UvrB_inter"/>
    <property type="match status" value="1"/>
</dbReference>
<evidence type="ECO:0000256" key="6">
    <source>
        <dbReference type="ARBA" id="ARBA00022840"/>
    </source>
</evidence>
<dbReference type="GO" id="GO:0005524">
    <property type="term" value="F:ATP binding"/>
    <property type="evidence" value="ECO:0007669"/>
    <property type="project" value="UniProtKB-UniRule"/>
</dbReference>
<evidence type="ECO:0000256" key="4">
    <source>
        <dbReference type="ARBA" id="ARBA00022801"/>
    </source>
</evidence>
<dbReference type="SMART" id="SM00982">
    <property type="entry name" value="TRCF"/>
    <property type="match status" value="1"/>
</dbReference>
<dbReference type="Gene3D" id="3.40.50.300">
    <property type="entry name" value="P-loop containing nucleotide triphosphate hydrolases"/>
    <property type="match status" value="2"/>
</dbReference>
<keyword evidence="2 9" id="KW-0547">Nucleotide-binding</keyword>
<comment type="subcellular location">
    <subcellularLocation>
        <location evidence="9">Cytoplasm</location>
    </subcellularLocation>
</comment>
<evidence type="ECO:0000259" key="10">
    <source>
        <dbReference type="PROSITE" id="PS51192"/>
    </source>
</evidence>
<comment type="similarity">
    <text evidence="9">In the N-terminal section; belongs to the UvrB family.</text>
</comment>
<organism evidence="12 13">
    <name type="scientific">Palleronia aestuarii</name>
    <dbReference type="NCBI Taxonomy" id="568105"/>
    <lineage>
        <taxon>Bacteria</taxon>
        <taxon>Pseudomonadati</taxon>
        <taxon>Pseudomonadota</taxon>
        <taxon>Alphaproteobacteria</taxon>
        <taxon>Rhodobacterales</taxon>
        <taxon>Roseobacteraceae</taxon>
        <taxon>Palleronia</taxon>
    </lineage>
</organism>
<name>A0A2W7N8E0_9RHOB</name>
<feature type="domain" description="Helicase ATP-binding" evidence="10">
    <location>
        <begin position="548"/>
        <end position="709"/>
    </location>
</feature>
<evidence type="ECO:0000256" key="8">
    <source>
        <dbReference type="ARBA" id="ARBA00023204"/>
    </source>
</evidence>
<dbReference type="Gene3D" id="2.40.10.170">
    <property type="match status" value="1"/>
</dbReference>
<accession>A0A2W7N8E0</accession>
<comment type="caution">
    <text evidence="12">The sequence shown here is derived from an EMBL/GenBank/DDBJ whole genome shotgun (WGS) entry which is preliminary data.</text>
</comment>
<dbReference type="InterPro" id="IPR037235">
    <property type="entry name" value="TRCF-like_C_D7"/>
</dbReference>
<dbReference type="PROSITE" id="PS51194">
    <property type="entry name" value="HELICASE_CTER"/>
    <property type="match status" value="1"/>
</dbReference>
<dbReference type="SMART" id="SM00490">
    <property type="entry name" value="HELICc"/>
    <property type="match status" value="1"/>
</dbReference>
<dbReference type="Pfam" id="PF00271">
    <property type="entry name" value="Helicase_C"/>
    <property type="match status" value="1"/>
</dbReference>
<dbReference type="GO" id="GO:0006355">
    <property type="term" value="P:regulation of DNA-templated transcription"/>
    <property type="evidence" value="ECO:0007669"/>
    <property type="project" value="UniProtKB-UniRule"/>
</dbReference>
<dbReference type="Gene3D" id="3.90.1150.50">
    <property type="entry name" value="Transcription-repair-coupling factor, D7 domain"/>
    <property type="match status" value="1"/>
</dbReference>
<dbReference type="EC" id="3.6.4.-" evidence="9"/>
<proteinExistence type="inferred from homology"/>
<dbReference type="GO" id="GO:0003684">
    <property type="term" value="F:damaged DNA binding"/>
    <property type="evidence" value="ECO:0007669"/>
    <property type="project" value="InterPro"/>
</dbReference>
<dbReference type="SMART" id="SM00487">
    <property type="entry name" value="DEXDc"/>
    <property type="match status" value="1"/>
</dbReference>
<dbReference type="PANTHER" id="PTHR47964">
    <property type="entry name" value="ATP-DEPENDENT DNA HELICASE HOMOLOG RECG, CHLOROPLASTIC"/>
    <property type="match status" value="1"/>
</dbReference>
<dbReference type="SUPFAM" id="SSF52540">
    <property type="entry name" value="P-loop containing nucleoside triphosphate hydrolases"/>
    <property type="match status" value="2"/>
</dbReference>
<evidence type="ECO:0000259" key="11">
    <source>
        <dbReference type="PROSITE" id="PS51194"/>
    </source>
</evidence>
<dbReference type="SUPFAM" id="SSF141259">
    <property type="entry name" value="CarD-like"/>
    <property type="match status" value="1"/>
</dbReference>
<evidence type="ECO:0000256" key="5">
    <source>
        <dbReference type="ARBA" id="ARBA00022806"/>
    </source>
</evidence>
<dbReference type="InterPro" id="IPR041471">
    <property type="entry name" value="UvrB_inter"/>
</dbReference>
<dbReference type="InterPro" id="IPR014001">
    <property type="entry name" value="Helicase_ATP-bd"/>
</dbReference>
<dbReference type="AlphaFoldDB" id="A0A2W7N8E0"/>
<reference evidence="12 13" key="1">
    <citation type="submission" date="2018-06" db="EMBL/GenBank/DDBJ databases">
        <title>Genomic Encyclopedia of Archaeal and Bacterial Type Strains, Phase II (KMG-II): from individual species to whole genera.</title>
        <authorList>
            <person name="Goeker M."/>
        </authorList>
    </citation>
    <scope>NUCLEOTIDE SEQUENCE [LARGE SCALE GENOMIC DNA]</scope>
    <source>
        <strain evidence="12 13">DSM 22009</strain>
    </source>
</reference>
<dbReference type="Pfam" id="PF00270">
    <property type="entry name" value="DEAD"/>
    <property type="match status" value="1"/>
</dbReference>
<dbReference type="InterPro" id="IPR027417">
    <property type="entry name" value="P-loop_NTPase"/>
</dbReference>
<keyword evidence="5 12" id="KW-0347">Helicase</keyword>
<dbReference type="GO" id="GO:0005737">
    <property type="term" value="C:cytoplasm"/>
    <property type="evidence" value="ECO:0007669"/>
    <property type="project" value="UniProtKB-SubCell"/>
</dbReference>
<dbReference type="Pfam" id="PF03461">
    <property type="entry name" value="TRCF"/>
    <property type="match status" value="1"/>
</dbReference>
<dbReference type="RefSeq" id="WP_111537372.1">
    <property type="nucleotide sequence ID" value="NZ_QKZL01000008.1"/>
</dbReference>
<dbReference type="InterPro" id="IPR003711">
    <property type="entry name" value="CarD-like/TRCF_RID"/>
</dbReference>
<dbReference type="GO" id="GO:0016787">
    <property type="term" value="F:hydrolase activity"/>
    <property type="evidence" value="ECO:0007669"/>
    <property type="project" value="UniProtKB-KW"/>
</dbReference>
<dbReference type="SUPFAM" id="SSF143517">
    <property type="entry name" value="TRCF domain-like"/>
    <property type="match status" value="1"/>
</dbReference>
<sequence>MADISPAGGEAIRLLRAVRDHETNRAIYVARNAERAAEIFRFLSVIAPDLGAVLLPRWDCLPYDWASPGTGIMGRRLAALRRIEEDGPVLVLTSPAGLLQRVLPADALDHRSLACGTTFDVDAFQAWALRNGYAQEERVGEPGDLAIRGSVIDIFPAAADAPVRFHLEDGKITEMKSFDPVTQLTVETVDDVPVDPATELPPPEDAEAGWPRGEEHWLPAHREGLVPLTAYLPDAPVFLAEAVISLGDRFVGSLATARRERSDAEIEAGTSRRPLEPDALYLGQEEWEAVRDGATPVSTEGLEAAPEIAAERRPRAALGEAMKETRCVLLAGSNRDAKRMARMAKRFAEVAEVSDWKAAMDVPAGQAALLRAPLHRGFRDGELLALTSRDLLGHAAEEAGQATVVPPWLADAQDLHHGDLVVHEDEGLGRFEGLEPIEAGEALRLVYADDKSCLVPLREAGLVWRYGHDTGDVSLDNLGSESWNKRRARFARSVQKTAAALAERAEARARETAPKLSPETREMKPVADSFPHAETADQSAAIRAVLDDLGSGRPMDRLLVGDVGFGKTEVAIRAAAAAALSGHQVAIIAPTTVLARQHATTFSRRLGMAGLKIASLSRLSSKSEADKVRTCLADGTVDVVVGTHAILKKGTEFARLGLVVIDEEQRFGKAHKKALRDLASGVHVLSMTATPIPRSLQGAIAGLQELSLLTIAPARRRPVHTIVTERADGLIRDALSREHRRGGQSFVVVPRIEDIEATVASLKDLVPNLDIRIAHGKLPAREIDETMTGFAEGRGDVLLATSLIESGLDVPRANTMVVLRPDLLGLAQLHQLRGRVGRSERQAHCWLLVDPDEEVTEETRSRLETFEAEDGLGAGFALSVADLDRRGAGDLFGDAQSGHEARIGPALHAEMLASALRQARGEDDPRPPDLTLPDVARLPAEYVPREDVRASLYVRIARARTSDEADRLADEIEDRFGPLPKEAAILLEHAAIRIRASALGVSAISAGPKAVALDYAESRRPESVPKGFEVSGDRVVVPVEGDDEDALSRMSSALEGLDPD</sequence>
<dbReference type="SMART" id="SM01058">
    <property type="entry name" value="CarD_TRCF"/>
    <property type="match status" value="1"/>
</dbReference>
<evidence type="ECO:0000256" key="1">
    <source>
        <dbReference type="ARBA" id="ARBA00022490"/>
    </source>
</evidence>
<evidence type="ECO:0000256" key="2">
    <source>
        <dbReference type="ARBA" id="ARBA00022741"/>
    </source>
</evidence>
<evidence type="ECO:0000256" key="7">
    <source>
        <dbReference type="ARBA" id="ARBA00023125"/>
    </source>
</evidence>
<dbReference type="EMBL" id="QKZL01000008">
    <property type="protein sequence ID" value="PZX15953.1"/>
    <property type="molecule type" value="Genomic_DNA"/>
</dbReference>
<dbReference type="PROSITE" id="PS51192">
    <property type="entry name" value="HELICASE_ATP_BIND_1"/>
    <property type="match status" value="1"/>
</dbReference>
<dbReference type="HAMAP" id="MF_00969">
    <property type="entry name" value="TRCF"/>
    <property type="match status" value="1"/>
</dbReference>
<keyword evidence="1 9" id="KW-0963">Cytoplasm</keyword>
<evidence type="ECO:0000313" key="13">
    <source>
        <dbReference type="Proteomes" id="UP000248916"/>
    </source>
</evidence>
<dbReference type="InterPro" id="IPR004576">
    <property type="entry name" value="Mfd"/>
</dbReference>
<keyword evidence="6 9" id="KW-0067">ATP-binding</keyword>
<dbReference type="GO" id="GO:0000716">
    <property type="term" value="P:transcription-coupled nucleotide-excision repair, DNA damage recognition"/>
    <property type="evidence" value="ECO:0007669"/>
    <property type="project" value="UniProtKB-UniRule"/>
</dbReference>
<evidence type="ECO:0000256" key="9">
    <source>
        <dbReference type="HAMAP-Rule" id="MF_00969"/>
    </source>
</evidence>
<protein>
    <recommendedName>
        <fullName evidence="9">Transcription-repair-coupling factor</fullName>
        <shortName evidence="9">TRCF</shortName>
        <ecNumber evidence="9">3.6.4.-</ecNumber>
    </recommendedName>
</protein>
<dbReference type="InterPro" id="IPR011545">
    <property type="entry name" value="DEAD/DEAH_box_helicase_dom"/>
</dbReference>
<dbReference type="InterPro" id="IPR047112">
    <property type="entry name" value="RecG/Mfd"/>
</dbReference>
<evidence type="ECO:0000313" key="12">
    <source>
        <dbReference type="EMBL" id="PZX15953.1"/>
    </source>
</evidence>
<keyword evidence="3 9" id="KW-0227">DNA damage</keyword>
<dbReference type="OrthoDB" id="9804325at2"/>
<keyword evidence="8 9" id="KW-0234">DNA repair</keyword>